<dbReference type="Pfam" id="PF12937">
    <property type="entry name" value="F-box-like"/>
    <property type="match status" value="1"/>
</dbReference>
<comment type="caution">
    <text evidence="3">The sequence shown here is derived from an EMBL/GenBank/DDBJ whole genome shotgun (WGS) entry which is preliminary data.</text>
</comment>
<dbReference type="PROSITE" id="PS50181">
    <property type="entry name" value="FBOX"/>
    <property type="match status" value="1"/>
</dbReference>
<feature type="domain" description="F-box" evidence="2">
    <location>
        <begin position="8"/>
        <end position="54"/>
    </location>
</feature>
<proteinExistence type="predicted"/>
<dbReference type="AlphaFoldDB" id="A0ABD0L9A4"/>
<keyword evidence="1" id="KW-0833">Ubl conjugation pathway</keyword>
<evidence type="ECO:0000256" key="1">
    <source>
        <dbReference type="ARBA" id="ARBA00022786"/>
    </source>
</evidence>
<protein>
    <recommendedName>
        <fullName evidence="2">F-box domain-containing protein</fullName>
    </recommendedName>
</protein>
<dbReference type="CDD" id="cd22125">
    <property type="entry name" value="F-box_FBXL14"/>
    <property type="match status" value="1"/>
</dbReference>
<dbReference type="InterPro" id="IPR001810">
    <property type="entry name" value="F-box_dom"/>
</dbReference>
<reference evidence="3 4" key="1">
    <citation type="journal article" date="2023" name="Sci. Data">
        <title>Genome assembly of the Korean intertidal mud-creeper Batillaria attramentaria.</title>
        <authorList>
            <person name="Patra A.K."/>
            <person name="Ho P.T."/>
            <person name="Jun S."/>
            <person name="Lee S.J."/>
            <person name="Kim Y."/>
            <person name="Won Y.J."/>
        </authorList>
    </citation>
    <scope>NUCLEOTIDE SEQUENCE [LARGE SCALE GENOMIC DNA]</scope>
    <source>
        <strain evidence="3">Wonlab-2016</strain>
    </source>
</reference>
<name>A0ABD0L9A4_9CAEN</name>
<dbReference type="Proteomes" id="UP001519460">
    <property type="component" value="Unassembled WGS sequence"/>
</dbReference>
<dbReference type="InterPro" id="IPR006553">
    <property type="entry name" value="Leu-rich_rpt_Cys-con_subtyp"/>
</dbReference>
<dbReference type="InterPro" id="IPR001611">
    <property type="entry name" value="Leu-rich_rpt"/>
</dbReference>
<dbReference type="InterPro" id="IPR057207">
    <property type="entry name" value="FBXL15_LRR"/>
</dbReference>
<dbReference type="InterPro" id="IPR036047">
    <property type="entry name" value="F-box-like_dom_sf"/>
</dbReference>
<dbReference type="PANTHER" id="PTHR13318">
    <property type="entry name" value="PARTNER OF PAIRED, ISOFORM B-RELATED"/>
    <property type="match status" value="1"/>
</dbReference>
<dbReference type="FunFam" id="3.80.10.10:FF:000051">
    <property type="entry name" value="F-box and leucine-rich repeat protein 14"/>
    <property type="match status" value="1"/>
</dbReference>
<dbReference type="SMART" id="SM00256">
    <property type="entry name" value="FBOX"/>
    <property type="match status" value="1"/>
</dbReference>
<dbReference type="SUPFAM" id="SSF52047">
    <property type="entry name" value="RNI-like"/>
    <property type="match status" value="1"/>
</dbReference>
<dbReference type="Gene3D" id="1.20.1280.50">
    <property type="match status" value="1"/>
</dbReference>
<dbReference type="SMART" id="SM00367">
    <property type="entry name" value="LRR_CC"/>
    <property type="match status" value="11"/>
</dbReference>
<dbReference type="SMART" id="SM00368">
    <property type="entry name" value="LRR_RI"/>
    <property type="match status" value="5"/>
</dbReference>
<evidence type="ECO:0000259" key="2">
    <source>
        <dbReference type="PROSITE" id="PS50181"/>
    </source>
</evidence>
<dbReference type="InterPro" id="IPR032675">
    <property type="entry name" value="LRR_dom_sf"/>
</dbReference>
<gene>
    <name evidence="3" type="ORF">BaRGS_00012546</name>
</gene>
<sequence>MEGGQPFPVEISCLFPEILTIIFSYLDVRDKGRVAQVCVKWRDAAYNRCVWRNVEARLHLRRANPSLFPSLVKRGIRRVQVLSLRRSLRDVVTGIPNVESLNLSGCFNITDSGLTQAFPQDLPTLTVLNLSLCKQVTDLGLGRIAQHLKNLEVLELGGCSNVTNTGVLFIAVGLRKLKSLNLRSCRLVSDQGIGYLAGQHPQTKCGNPGLEHLGLQDCQKLTDQALKHVSVGLSTLKTINLSFCSSVTDTGIKFLSKMTTLQELNLRSCDNISDIGLGYLSEGGARLIALDVSFCDKVGDQGLVFLSQGLFSLRSLSLNACNISDDGIQRVVTTLHDLTTLNIGQCSRISDRALGLIADKLRRLMSIDLYGCTQITTVGLEKIMQLPSLSTLNLGLWHKR</sequence>
<dbReference type="InterPro" id="IPR047932">
    <property type="entry name" value="FBXL14_F-box"/>
</dbReference>
<dbReference type="SUPFAM" id="SSF81383">
    <property type="entry name" value="F-box domain"/>
    <property type="match status" value="1"/>
</dbReference>
<accession>A0ABD0L9A4</accession>
<dbReference type="FunFam" id="1.20.1280.50:FF:000059">
    <property type="entry name" value="Partner of Paired"/>
    <property type="match status" value="1"/>
</dbReference>
<keyword evidence="4" id="KW-1185">Reference proteome</keyword>
<organism evidence="3 4">
    <name type="scientific">Batillaria attramentaria</name>
    <dbReference type="NCBI Taxonomy" id="370345"/>
    <lineage>
        <taxon>Eukaryota</taxon>
        <taxon>Metazoa</taxon>
        <taxon>Spiralia</taxon>
        <taxon>Lophotrochozoa</taxon>
        <taxon>Mollusca</taxon>
        <taxon>Gastropoda</taxon>
        <taxon>Caenogastropoda</taxon>
        <taxon>Sorbeoconcha</taxon>
        <taxon>Cerithioidea</taxon>
        <taxon>Batillariidae</taxon>
        <taxon>Batillaria</taxon>
    </lineage>
</organism>
<dbReference type="Pfam" id="PF13516">
    <property type="entry name" value="LRR_6"/>
    <property type="match status" value="1"/>
</dbReference>
<dbReference type="Gene3D" id="3.80.10.10">
    <property type="entry name" value="Ribonuclease Inhibitor"/>
    <property type="match status" value="3"/>
</dbReference>
<dbReference type="Pfam" id="PF25372">
    <property type="entry name" value="DUF7885"/>
    <property type="match status" value="2"/>
</dbReference>
<evidence type="ECO:0000313" key="3">
    <source>
        <dbReference type="EMBL" id="KAK7496136.1"/>
    </source>
</evidence>
<evidence type="ECO:0000313" key="4">
    <source>
        <dbReference type="Proteomes" id="UP001519460"/>
    </source>
</evidence>
<dbReference type="EMBL" id="JACVVK020000069">
    <property type="protein sequence ID" value="KAK7496136.1"/>
    <property type="molecule type" value="Genomic_DNA"/>
</dbReference>